<name>A0A926IID1_9FIRM</name>
<evidence type="ECO:0000313" key="2">
    <source>
        <dbReference type="Proteomes" id="UP000623678"/>
    </source>
</evidence>
<keyword evidence="2" id="KW-1185">Reference proteome</keyword>
<reference evidence="1" key="1">
    <citation type="submission" date="2020-08" db="EMBL/GenBank/DDBJ databases">
        <title>Genome public.</title>
        <authorList>
            <person name="Liu C."/>
            <person name="Sun Q."/>
        </authorList>
    </citation>
    <scope>NUCLEOTIDE SEQUENCE</scope>
    <source>
        <strain evidence="1">NSJ-64</strain>
    </source>
</reference>
<proteinExistence type="predicted"/>
<organism evidence="1 2">
    <name type="scientific">Youxingia wuxianensis</name>
    <dbReference type="NCBI Taxonomy" id="2763678"/>
    <lineage>
        <taxon>Bacteria</taxon>
        <taxon>Bacillati</taxon>
        <taxon>Bacillota</taxon>
        <taxon>Clostridia</taxon>
        <taxon>Eubacteriales</taxon>
        <taxon>Oscillospiraceae</taxon>
        <taxon>Youxingia</taxon>
    </lineage>
</organism>
<dbReference type="RefSeq" id="WP_262395804.1">
    <property type="nucleotide sequence ID" value="NZ_JACRTD010000008.1"/>
</dbReference>
<dbReference type="EMBL" id="JACRTD010000008">
    <property type="protein sequence ID" value="MBC8586080.1"/>
    <property type="molecule type" value="Genomic_DNA"/>
</dbReference>
<accession>A0A926IID1</accession>
<dbReference type="AlphaFoldDB" id="A0A926IID1"/>
<dbReference type="Proteomes" id="UP000623678">
    <property type="component" value="Unassembled WGS sequence"/>
</dbReference>
<protein>
    <submittedName>
        <fullName evidence="1">Uncharacterized protein</fullName>
    </submittedName>
</protein>
<gene>
    <name evidence="1" type="ORF">H8705_10850</name>
</gene>
<comment type="caution">
    <text evidence="1">The sequence shown here is derived from an EMBL/GenBank/DDBJ whole genome shotgun (WGS) entry which is preliminary data.</text>
</comment>
<evidence type="ECO:0000313" key="1">
    <source>
        <dbReference type="EMBL" id="MBC8586080.1"/>
    </source>
</evidence>
<sequence>MNKNPPSERAEEVKKVTMGVMRFEYDRKTGKTENLGIIGTKEVLDEVYKEGLVALLTGMSIDDCIKEIKKSVQQKENMYMSGDHYEPT</sequence>